<protein>
    <submittedName>
        <fullName evidence="1">Uncharacterized protein</fullName>
    </submittedName>
</protein>
<sequence length="60" mass="7146">MSDEVTTHVHRPLEQYFYALVNVGFGIDRIREPMPTVDIESKYPAKWRYPRFLGMRCVKT</sequence>
<name>X1EHW2_9ZZZZ</name>
<organism evidence="1">
    <name type="scientific">marine sediment metagenome</name>
    <dbReference type="NCBI Taxonomy" id="412755"/>
    <lineage>
        <taxon>unclassified sequences</taxon>
        <taxon>metagenomes</taxon>
        <taxon>ecological metagenomes</taxon>
    </lineage>
</organism>
<dbReference type="EMBL" id="BART01030369">
    <property type="protein sequence ID" value="GAH16704.1"/>
    <property type="molecule type" value="Genomic_DNA"/>
</dbReference>
<dbReference type="InterPro" id="IPR029063">
    <property type="entry name" value="SAM-dependent_MTases_sf"/>
</dbReference>
<gene>
    <name evidence="1" type="ORF">S01H4_53049</name>
</gene>
<comment type="caution">
    <text evidence="1">The sequence shown here is derived from an EMBL/GenBank/DDBJ whole genome shotgun (WGS) entry which is preliminary data.</text>
</comment>
<reference evidence="1" key="1">
    <citation type="journal article" date="2014" name="Front. Microbiol.">
        <title>High frequency of phylogenetically diverse reductive dehalogenase-homologous genes in deep subseafloor sedimentary metagenomes.</title>
        <authorList>
            <person name="Kawai M."/>
            <person name="Futagami T."/>
            <person name="Toyoda A."/>
            <person name="Takaki Y."/>
            <person name="Nishi S."/>
            <person name="Hori S."/>
            <person name="Arai W."/>
            <person name="Tsubouchi T."/>
            <person name="Morono Y."/>
            <person name="Uchiyama I."/>
            <person name="Ito T."/>
            <person name="Fujiyama A."/>
            <person name="Inagaki F."/>
            <person name="Takami H."/>
        </authorList>
    </citation>
    <scope>NUCLEOTIDE SEQUENCE</scope>
    <source>
        <strain evidence="1">Expedition CK06-06</strain>
    </source>
</reference>
<accession>X1EHW2</accession>
<evidence type="ECO:0000313" key="1">
    <source>
        <dbReference type="EMBL" id="GAH16704.1"/>
    </source>
</evidence>
<dbReference type="AlphaFoldDB" id="X1EHW2"/>
<proteinExistence type="predicted"/>
<dbReference type="Gene3D" id="3.40.50.150">
    <property type="entry name" value="Vaccinia Virus protein VP39"/>
    <property type="match status" value="1"/>
</dbReference>